<dbReference type="KEGG" id="mpp:MICPUCDRAFT_49896"/>
<keyword evidence="1" id="KW-0812">Transmembrane</keyword>
<feature type="transmembrane region" description="Helical" evidence="1">
    <location>
        <begin position="216"/>
        <end position="237"/>
    </location>
</feature>
<organism evidence="3">
    <name type="scientific">Micromonas pusilla (strain CCMP1545)</name>
    <name type="common">Picoplanktonic green alga</name>
    <dbReference type="NCBI Taxonomy" id="564608"/>
    <lineage>
        <taxon>Eukaryota</taxon>
        <taxon>Viridiplantae</taxon>
        <taxon>Chlorophyta</taxon>
        <taxon>Mamiellophyceae</taxon>
        <taxon>Mamiellales</taxon>
        <taxon>Mamiellaceae</taxon>
        <taxon>Micromonas</taxon>
    </lineage>
</organism>
<keyword evidence="3" id="KW-1185">Reference proteome</keyword>
<evidence type="ECO:0000313" key="2">
    <source>
        <dbReference type="EMBL" id="EEH60610.1"/>
    </source>
</evidence>
<protein>
    <submittedName>
        <fullName evidence="2">Predicted protein</fullName>
    </submittedName>
</protein>
<evidence type="ECO:0000313" key="3">
    <source>
        <dbReference type="Proteomes" id="UP000001876"/>
    </source>
</evidence>
<gene>
    <name evidence="2" type="ORF">MICPUCDRAFT_49896</name>
</gene>
<evidence type="ECO:0000256" key="1">
    <source>
        <dbReference type="SAM" id="Phobius"/>
    </source>
</evidence>
<keyword evidence="1" id="KW-0472">Membrane</keyword>
<dbReference type="RefSeq" id="XP_003055358.1">
    <property type="nucleotide sequence ID" value="XM_003055312.1"/>
</dbReference>
<dbReference type="EMBL" id="GG663735">
    <property type="protein sequence ID" value="EEH60610.1"/>
    <property type="molecule type" value="Genomic_DNA"/>
</dbReference>
<dbReference type="OrthoDB" id="78587at2759"/>
<keyword evidence="1" id="KW-1133">Transmembrane helix</keyword>
<accession>C1MGQ1</accession>
<dbReference type="GeneID" id="9680583"/>
<dbReference type="Proteomes" id="UP000001876">
    <property type="component" value="Unassembled WGS sequence"/>
</dbReference>
<reference evidence="2 3" key="1">
    <citation type="journal article" date="2009" name="Science">
        <title>Green evolution and dynamic adaptations revealed by genomes of the marine picoeukaryotes Micromonas.</title>
        <authorList>
            <person name="Worden A.Z."/>
            <person name="Lee J.H."/>
            <person name="Mock T."/>
            <person name="Rouze P."/>
            <person name="Simmons M.P."/>
            <person name="Aerts A.L."/>
            <person name="Allen A.E."/>
            <person name="Cuvelier M.L."/>
            <person name="Derelle E."/>
            <person name="Everett M.V."/>
            <person name="Foulon E."/>
            <person name="Grimwood J."/>
            <person name="Gundlach H."/>
            <person name="Henrissat B."/>
            <person name="Napoli C."/>
            <person name="McDonald S.M."/>
            <person name="Parker M.S."/>
            <person name="Rombauts S."/>
            <person name="Salamov A."/>
            <person name="Von Dassow P."/>
            <person name="Badger J.H."/>
            <person name="Coutinho P.M."/>
            <person name="Demir E."/>
            <person name="Dubchak I."/>
            <person name="Gentemann C."/>
            <person name="Eikrem W."/>
            <person name="Gready J.E."/>
            <person name="John U."/>
            <person name="Lanier W."/>
            <person name="Lindquist E.A."/>
            <person name="Lucas S."/>
            <person name="Mayer K.F."/>
            <person name="Moreau H."/>
            <person name="Not F."/>
            <person name="Otillar R."/>
            <person name="Panaud O."/>
            <person name="Pangilinan J."/>
            <person name="Paulsen I."/>
            <person name="Piegu B."/>
            <person name="Poliakov A."/>
            <person name="Robbens S."/>
            <person name="Schmutz J."/>
            <person name="Toulza E."/>
            <person name="Wyss T."/>
            <person name="Zelensky A."/>
            <person name="Zhou K."/>
            <person name="Armbrust E.V."/>
            <person name="Bhattacharya D."/>
            <person name="Goodenough U.W."/>
            <person name="Van de Peer Y."/>
            <person name="Grigoriev I.V."/>
        </authorList>
    </citation>
    <scope>NUCLEOTIDE SEQUENCE [LARGE SCALE GENOMIC DNA]</scope>
    <source>
        <strain evidence="2 3">CCMP1545</strain>
    </source>
</reference>
<dbReference type="AlphaFoldDB" id="C1MGQ1"/>
<sequence>MDKRRSAPSLFSFRAVRGEIPEAYRNVSARAIPRASLPPRARSNAMRLRSRLAPRVLVLALALVLLPTSALADHDRERWPTRKDAREFVTQQRREAEEAVREVRAYAARAAAAAAAAAADDDDANATARLAQASPSPAPPANDAPAVSACDECCRGGDCSAAFRGQPGQCCGVIVAQPYCCPASGASCVAADGAYRCRSTSSSSSAASELRNVSPWYALLSLIIPIACIGTCCYMCLKKPSEQPARGATYSYAAFPQYPGQQPIAHDARGQPMFAAAPPRSNRGYGMRRVLSHTGLSRPPIAPRFRFPIASAAFQLQLTRL</sequence>
<proteinExistence type="predicted"/>
<name>C1MGQ1_MICPC</name>